<protein>
    <submittedName>
        <fullName evidence="1">Uncharacterized protein</fullName>
    </submittedName>
</protein>
<sequence length="64" mass="7301">MFFRRKSQWNVLPQQGRIWKYLRTTVKFPEKTAANFHIESSVGLCTATGLPQQENQGVLSPAAH</sequence>
<reference evidence="1 2" key="2">
    <citation type="submission" date="2007-08" db="EMBL/GenBank/DDBJ databases">
        <authorList>
            <person name="Fulton L."/>
            <person name="Clifton S."/>
            <person name="Fulton B."/>
            <person name="Xu J."/>
            <person name="Minx P."/>
            <person name="Pepin K.H."/>
            <person name="Johnson M."/>
            <person name="Thiruvilangam P."/>
            <person name="Bhonagiri V."/>
            <person name="Nash W.E."/>
            <person name="Wang C."/>
            <person name="Mardis E.R."/>
            <person name="Wilson R.K."/>
        </authorList>
    </citation>
    <scope>NUCLEOTIDE SEQUENCE [LARGE SCALE GENOMIC DNA]</scope>
    <source>
        <strain evidence="1 2">DSM 753</strain>
    </source>
</reference>
<dbReference type="Proteomes" id="UP000003490">
    <property type="component" value="Unassembled WGS sequence"/>
</dbReference>
<gene>
    <name evidence="1" type="ORF">CLOLEP_02700</name>
</gene>
<proteinExistence type="predicted"/>
<evidence type="ECO:0000313" key="2">
    <source>
        <dbReference type="Proteomes" id="UP000003490"/>
    </source>
</evidence>
<evidence type="ECO:0000313" key="1">
    <source>
        <dbReference type="EMBL" id="EDO61087.1"/>
    </source>
</evidence>
<dbReference type="AlphaFoldDB" id="A7VVT7"/>
<organism evidence="1 2">
    <name type="scientific">[Clostridium] leptum DSM 753</name>
    <dbReference type="NCBI Taxonomy" id="428125"/>
    <lineage>
        <taxon>Bacteria</taxon>
        <taxon>Bacillati</taxon>
        <taxon>Bacillota</taxon>
        <taxon>Clostridia</taxon>
        <taxon>Eubacteriales</taxon>
        <taxon>Oscillospiraceae</taxon>
        <taxon>Oscillospiraceae incertae sedis</taxon>
    </lineage>
</organism>
<dbReference type="HOGENOM" id="CLU_2859797_0_0_9"/>
<reference evidence="1 2" key="1">
    <citation type="submission" date="2007-08" db="EMBL/GenBank/DDBJ databases">
        <title>Draft genome sequence of Clostridium leptum (DSM 753).</title>
        <authorList>
            <person name="Sudarsanam P."/>
            <person name="Ley R."/>
            <person name="Guruge J."/>
            <person name="Turnbaugh P.J."/>
            <person name="Mahowald M."/>
            <person name="Liep D."/>
            <person name="Gordon J."/>
        </authorList>
    </citation>
    <scope>NUCLEOTIDE SEQUENCE [LARGE SCALE GENOMIC DNA]</scope>
    <source>
        <strain evidence="1 2">DSM 753</strain>
    </source>
</reference>
<accession>A7VVT7</accession>
<name>A7VVT7_9FIRM</name>
<dbReference type="EMBL" id="ABCB02000019">
    <property type="protein sequence ID" value="EDO61087.1"/>
    <property type="molecule type" value="Genomic_DNA"/>
</dbReference>
<comment type="caution">
    <text evidence="1">The sequence shown here is derived from an EMBL/GenBank/DDBJ whole genome shotgun (WGS) entry which is preliminary data.</text>
</comment>